<keyword evidence="1" id="KW-0723">Serine/threonine-protein kinase</keyword>
<sequence>MRPNNILLTHDFEPLVGDFGLARLQADGNSGVETRIIGTFGYLAPEYAQTGQISEKADVYSFGVVLVELVTGRKAVDIYRPKGEQCLTEWVLRMLEGDTLIMRSKSWN</sequence>
<keyword evidence="5" id="KW-0808">Transferase</keyword>
<evidence type="ECO:0000256" key="2">
    <source>
        <dbReference type="ARBA" id="ARBA00022741"/>
    </source>
</evidence>
<evidence type="ECO:0000256" key="1">
    <source>
        <dbReference type="ARBA" id="ARBA00022527"/>
    </source>
</evidence>
<evidence type="ECO:0000313" key="5">
    <source>
        <dbReference type="EMBL" id="KAL0426913.1"/>
    </source>
</evidence>
<dbReference type="GO" id="GO:0004674">
    <property type="term" value="F:protein serine/threonine kinase activity"/>
    <property type="evidence" value="ECO:0007669"/>
    <property type="project" value="UniProtKB-KW"/>
</dbReference>
<dbReference type="GO" id="GO:0005524">
    <property type="term" value="F:ATP binding"/>
    <property type="evidence" value="ECO:0007669"/>
    <property type="project" value="UniProtKB-KW"/>
</dbReference>
<dbReference type="SUPFAM" id="SSF56112">
    <property type="entry name" value="Protein kinase-like (PK-like)"/>
    <property type="match status" value="1"/>
</dbReference>
<protein>
    <submittedName>
        <fullName evidence="5">Inactive protein kinase SELMODRAFT</fullName>
    </submittedName>
</protein>
<name>A0AAW2VCJ2_9LAMI</name>
<dbReference type="PANTHER" id="PTHR47989">
    <property type="entry name" value="OS01G0750732 PROTEIN"/>
    <property type="match status" value="1"/>
</dbReference>
<feature type="domain" description="Protein kinase" evidence="4">
    <location>
        <begin position="1"/>
        <end position="108"/>
    </location>
</feature>
<dbReference type="Gene3D" id="1.10.510.10">
    <property type="entry name" value="Transferase(Phosphotransferase) domain 1"/>
    <property type="match status" value="1"/>
</dbReference>
<proteinExistence type="predicted"/>
<dbReference type="EMBL" id="JACGWN010000010">
    <property type="protein sequence ID" value="KAL0426913.1"/>
    <property type="molecule type" value="Genomic_DNA"/>
</dbReference>
<reference evidence="5" key="1">
    <citation type="submission" date="2020-06" db="EMBL/GenBank/DDBJ databases">
        <authorList>
            <person name="Li T."/>
            <person name="Hu X."/>
            <person name="Zhang T."/>
            <person name="Song X."/>
            <person name="Zhang H."/>
            <person name="Dai N."/>
            <person name="Sheng W."/>
            <person name="Hou X."/>
            <person name="Wei L."/>
        </authorList>
    </citation>
    <scope>NUCLEOTIDE SEQUENCE</scope>
    <source>
        <strain evidence="5">KEN1</strain>
        <tissue evidence="5">Leaf</tissue>
    </source>
</reference>
<evidence type="ECO:0000256" key="3">
    <source>
        <dbReference type="ARBA" id="ARBA00022840"/>
    </source>
</evidence>
<keyword evidence="2" id="KW-0547">Nucleotide-binding</keyword>
<dbReference type="Pfam" id="PF00069">
    <property type="entry name" value="Pkinase"/>
    <property type="match status" value="1"/>
</dbReference>
<organism evidence="5">
    <name type="scientific">Sesamum latifolium</name>
    <dbReference type="NCBI Taxonomy" id="2727402"/>
    <lineage>
        <taxon>Eukaryota</taxon>
        <taxon>Viridiplantae</taxon>
        <taxon>Streptophyta</taxon>
        <taxon>Embryophyta</taxon>
        <taxon>Tracheophyta</taxon>
        <taxon>Spermatophyta</taxon>
        <taxon>Magnoliopsida</taxon>
        <taxon>eudicotyledons</taxon>
        <taxon>Gunneridae</taxon>
        <taxon>Pentapetalae</taxon>
        <taxon>asterids</taxon>
        <taxon>lamiids</taxon>
        <taxon>Lamiales</taxon>
        <taxon>Pedaliaceae</taxon>
        <taxon>Sesamum</taxon>
    </lineage>
</organism>
<keyword evidence="5" id="KW-0418">Kinase</keyword>
<dbReference type="AlphaFoldDB" id="A0AAW2VCJ2"/>
<dbReference type="InterPro" id="IPR000719">
    <property type="entry name" value="Prot_kinase_dom"/>
</dbReference>
<dbReference type="PROSITE" id="PS50011">
    <property type="entry name" value="PROTEIN_KINASE_DOM"/>
    <property type="match status" value="1"/>
</dbReference>
<comment type="caution">
    <text evidence="5">The sequence shown here is derived from an EMBL/GenBank/DDBJ whole genome shotgun (WGS) entry which is preliminary data.</text>
</comment>
<dbReference type="PANTHER" id="PTHR47989:SF14">
    <property type="entry name" value="INACTIVE PROTEIN KINASE SELMODRAFT_444075"/>
    <property type="match status" value="1"/>
</dbReference>
<dbReference type="InterPro" id="IPR011009">
    <property type="entry name" value="Kinase-like_dom_sf"/>
</dbReference>
<accession>A0AAW2VCJ2</accession>
<keyword evidence="3" id="KW-0067">ATP-binding</keyword>
<evidence type="ECO:0000259" key="4">
    <source>
        <dbReference type="PROSITE" id="PS50011"/>
    </source>
</evidence>
<gene>
    <name evidence="5" type="ORF">Slati_2866100</name>
</gene>
<reference evidence="5" key="2">
    <citation type="journal article" date="2024" name="Plant">
        <title>Genomic evolution and insights into agronomic trait innovations of Sesamum species.</title>
        <authorList>
            <person name="Miao H."/>
            <person name="Wang L."/>
            <person name="Qu L."/>
            <person name="Liu H."/>
            <person name="Sun Y."/>
            <person name="Le M."/>
            <person name="Wang Q."/>
            <person name="Wei S."/>
            <person name="Zheng Y."/>
            <person name="Lin W."/>
            <person name="Duan Y."/>
            <person name="Cao H."/>
            <person name="Xiong S."/>
            <person name="Wang X."/>
            <person name="Wei L."/>
            <person name="Li C."/>
            <person name="Ma Q."/>
            <person name="Ju M."/>
            <person name="Zhao R."/>
            <person name="Li G."/>
            <person name="Mu C."/>
            <person name="Tian Q."/>
            <person name="Mei H."/>
            <person name="Zhang T."/>
            <person name="Gao T."/>
            <person name="Zhang H."/>
        </authorList>
    </citation>
    <scope>NUCLEOTIDE SEQUENCE</scope>
    <source>
        <strain evidence="5">KEN1</strain>
    </source>
</reference>